<proteinExistence type="predicted"/>
<dbReference type="PANTHER" id="PTHR34003">
    <property type="entry name" value="BLL2395 PROTEIN"/>
    <property type="match status" value="1"/>
</dbReference>
<accession>A0ABP9D2F8</accession>
<protein>
    <submittedName>
        <fullName evidence="2">Nuclear transport factor 2 family protein</fullName>
    </submittedName>
</protein>
<comment type="caution">
    <text evidence="2">The sequence shown here is derived from an EMBL/GenBank/DDBJ whole genome shotgun (WGS) entry which is preliminary data.</text>
</comment>
<dbReference type="Gene3D" id="3.10.450.50">
    <property type="match status" value="1"/>
</dbReference>
<dbReference type="EMBL" id="BAABJX010000016">
    <property type="protein sequence ID" value="GAA4826021.1"/>
    <property type="molecule type" value="Genomic_DNA"/>
</dbReference>
<organism evidence="2 3">
    <name type="scientific">Algivirga pacifica</name>
    <dbReference type="NCBI Taxonomy" id="1162670"/>
    <lineage>
        <taxon>Bacteria</taxon>
        <taxon>Pseudomonadati</taxon>
        <taxon>Bacteroidota</taxon>
        <taxon>Cytophagia</taxon>
        <taxon>Cytophagales</taxon>
        <taxon>Flammeovirgaceae</taxon>
        <taxon>Algivirga</taxon>
    </lineage>
</organism>
<evidence type="ECO:0000259" key="1">
    <source>
        <dbReference type="Pfam" id="PF20409"/>
    </source>
</evidence>
<dbReference type="Pfam" id="PF20409">
    <property type="entry name" value="SnoaL_5"/>
    <property type="match status" value="1"/>
</dbReference>
<dbReference type="InterPro" id="IPR046860">
    <property type="entry name" value="SnoaL_5"/>
</dbReference>
<dbReference type="PANTHER" id="PTHR34003:SF2">
    <property type="entry name" value="SNOAL-LIKE DOMAIN-CONTAINING PROTEIN"/>
    <property type="match status" value="1"/>
</dbReference>
<keyword evidence="3" id="KW-1185">Reference proteome</keyword>
<dbReference type="Proteomes" id="UP001500298">
    <property type="component" value="Unassembled WGS sequence"/>
</dbReference>
<evidence type="ECO:0000313" key="3">
    <source>
        <dbReference type="Proteomes" id="UP001500298"/>
    </source>
</evidence>
<dbReference type="RefSeq" id="WP_345369436.1">
    <property type="nucleotide sequence ID" value="NZ_BAABJX010000016.1"/>
</dbReference>
<dbReference type="InterPro" id="IPR032710">
    <property type="entry name" value="NTF2-like_dom_sf"/>
</dbReference>
<name>A0ABP9D2F8_9BACT</name>
<reference evidence="3" key="1">
    <citation type="journal article" date="2019" name="Int. J. Syst. Evol. Microbiol.">
        <title>The Global Catalogue of Microorganisms (GCM) 10K type strain sequencing project: providing services to taxonomists for standard genome sequencing and annotation.</title>
        <authorList>
            <consortium name="The Broad Institute Genomics Platform"/>
            <consortium name="The Broad Institute Genome Sequencing Center for Infectious Disease"/>
            <person name="Wu L."/>
            <person name="Ma J."/>
        </authorList>
    </citation>
    <scope>NUCLEOTIDE SEQUENCE [LARGE SCALE GENOMIC DNA]</scope>
    <source>
        <strain evidence="3">JCM 18326</strain>
    </source>
</reference>
<gene>
    <name evidence="2" type="ORF">GCM10023331_08300</name>
</gene>
<dbReference type="SUPFAM" id="SSF54427">
    <property type="entry name" value="NTF2-like"/>
    <property type="match status" value="1"/>
</dbReference>
<feature type="domain" description="SnoaL-like" evidence="1">
    <location>
        <begin position="2"/>
        <end position="115"/>
    </location>
</feature>
<evidence type="ECO:0000313" key="2">
    <source>
        <dbReference type="EMBL" id="GAA4826021.1"/>
    </source>
</evidence>
<sequence>MTLKEKTEDIYRMLGEGKLLEAFDKYYAENVEMREPTKTFKGKKECREHEVEFLDMVEEFHDLEVRAITSDEANGIVMHETAMEVTFKGGNRVKMEQAGVQRWKDGQIVYERFYYNE</sequence>